<feature type="region of interest" description="Disordered" evidence="2">
    <location>
        <begin position="300"/>
        <end position="351"/>
    </location>
</feature>
<feature type="region of interest" description="Disordered" evidence="2">
    <location>
        <begin position="797"/>
        <end position="823"/>
    </location>
</feature>
<reference evidence="3" key="1">
    <citation type="submission" date="2021-02" db="EMBL/GenBank/DDBJ databases">
        <authorList>
            <person name="Palmer J.M."/>
        </authorList>
    </citation>
    <scope>NUCLEOTIDE SEQUENCE</scope>
    <source>
        <strain evidence="3">SCRP734</strain>
    </source>
</reference>
<feature type="compositionally biased region" description="Basic and acidic residues" evidence="2">
    <location>
        <begin position="741"/>
        <end position="752"/>
    </location>
</feature>
<feature type="region of interest" description="Disordered" evidence="2">
    <location>
        <begin position="445"/>
        <end position="473"/>
    </location>
</feature>
<dbReference type="EMBL" id="JAGDFM010000073">
    <property type="protein sequence ID" value="KAG7387755.1"/>
    <property type="molecule type" value="Genomic_DNA"/>
</dbReference>
<gene>
    <name evidence="3" type="primary">ASAH2_2</name>
    <name evidence="3" type="ORF">PHYPSEUDO_013760</name>
</gene>
<feature type="compositionally biased region" description="Acidic residues" evidence="2">
    <location>
        <begin position="217"/>
        <end position="228"/>
    </location>
</feature>
<feature type="compositionally biased region" description="Polar residues" evidence="2">
    <location>
        <begin position="168"/>
        <end position="182"/>
    </location>
</feature>
<dbReference type="GO" id="GO:0046514">
    <property type="term" value="P:ceramide catabolic process"/>
    <property type="evidence" value="ECO:0007669"/>
    <property type="project" value="InterPro"/>
</dbReference>
<evidence type="ECO:0000256" key="2">
    <source>
        <dbReference type="SAM" id="MobiDB-lite"/>
    </source>
</evidence>
<feature type="region of interest" description="Disordered" evidence="2">
    <location>
        <begin position="647"/>
        <end position="667"/>
    </location>
</feature>
<keyword evidence="1" id="KW-0175">Coiled coil</keyword>
<evidence type="ECO:0000313" key="3">
    <source>
        <dbReference type="EMBL" id="KAG7387755.1"/>
    </source>
</evidence>
<feature type="compositionally biased region" description="Basic and acidic residues" evidence="2">
    <location>
        <begin position="267"/>
        <end position="276"/>
    </location>
</feature>
<feature type="region of interest" description="Disordered" evidence="2">
    <location>
        <begin position="363"/>
        <end position="386"/>
    </location>
</feature>
<evidence type="ECO:0000256" key="1">
    <source>
        <dbReference type="SAM" id="Coils"/>
    </source>
</evidence>
<feature type="coiled-coil region" evidence="1">
    <location>
        <begin position="963"/>
        <end position="990"/>
    </location>
</feature>
<feature type="compositionally biased region" description="Basic and acidic residues" evidence="2">
    <location>
        <begin position="1116"/>
        <end position="1140"/>
    </location>
</feature>
<organism evidence="3 4">
    <name type="scientific">Phytophthora pseudosyringae</name>
    <dbReference type="NCBI Taxonomy" id="221518"/>
    <lineage>
        <taxon>Eukaryota</taxon>
        <taxon>Sar</taxon>
        <taxon>Stramenopiles</taxon>
        <taxon>Oomycota</taxon>
        <taxon>Peronosporomycetes</taxon>
        <taxon>Peronosporales</taxon>
        <taxon>Peronosporaceae</taxon>
        <taxon>Phytophthora</taxon>
    </lineage>
</organism>
<dbReference type="GO" id="GO:0005576">
    <property type="term" value="C:extracellular region"/>
    <property type="evidence" value="ECO:0007669"/>
    <property type="project" value="TreeGrafter"/>
</dbReference>
<proteinExistence type="predicted"/>
<dbReference type="GO" id="GO:0017040">
    <property type="term" value="F:N-acylsphingosine amidohydrolase activity"/>
    <property type="evidence" value="ECO:0007669"/>
    <property type="project" value="InterPro"/>
</dbReference>
<feature type="compositionally biased region" description="Polar residues" evidence="2">
    <location>
        <begin position="24"/>
        <end position="35"/>
    </location>
</feature>
<name>A0A8T1W2X7_9STRA</name>
<dbReference type="InterPro" id="IPR006823">
    <property type="entry name" value="Ceramidase_alk"/>
</dbReference>
<sequence length="1140" mass="125245">MEEPVSADDGGQQQNEAELAGSEQVGSKSASSSPETDSDGFDTDMFASMMQQELIAYNLSWDPLMKVLQALGASMAKQQRTQQSNDTAMKKMEDQVAALRGDLARAEDDKKEAAAAMEAMQNQVGEMKSQLEEILPLDGQDEQQQRGGDGEEKTPTEGANGEGDESSAVKQSPRSPRANSIGRQPFVTAKDLADAKKELRKELKKALARAFGHDVIGEADENEDDEGSPEVGGVGSEGGPRATGSPRRPPAEGLHPPGSPSTAAAELQHDLEKLQGLHDALTARMSEHDQILDTLNGRMGKLDDLSSELSGNEALVTPGNAVSTDGSNGNDGNGGESSSQNGKNGKHDELALNANDILNELKELKAVQDDHDQKLRENDQRLRDNDQKLREHGQELREHDQKLREHDEVVEKHTADIKALADNLDDLSLQQQTVASMYSGGAANAGLEAESGSEGATTDDPGKSGKSEKQAGRAIEAVSQPQLDLSLVFTKLADLRRSTDSSLHSLQQTIKGVSGTSQNQQEQLDALRNNVVFNEHLQAHLVEARLAMQKELLARNQTFQDRTKPQLVEWRKALELTEDKLLQGNSDDETLHALQQMQRCYHRTILSITPLVNSPLSISETLQTLSDEVKQLQNAIRLGVVPLRVSDYNNSGEGAEGESNKDDREEEYTRKLRYLDEEIDATLQVNITTEKKNDPLIKGLDAMREKLELLWSMWHRNHNVNNAHPSDALVAHENTSASGGDENHAAHEERRHSLQQRNPDGLREMELRLSGAVRRLAMVEEDIERLNSLTAEFNASDAHKMNGNGGSDTGGAAASRRTPSTNNLRTELVMEEMEKLRKDMYAEIAKVSSHLEGNNASGGGSSSSNSTTSLSDHRSMVAAAAKQGDVLTDLYSQMTGRELDTRLYNSPEGQKQFYDNFIKEVTKKVSSLINAEKGGPRGPGIGGAANANVNYRLLLDNFAQKVDDRLEDAREFTTEELARLRRELMEQLKIRFEVAIRDIRGELMLLQPTDGDSTAMGTKPVMCVACSRPVPVSSVIREAGSQPAETNPEPANPSLPAEFDYDRQDDEFVFRAGFKMPANDRKMVTLPFLTTAMRNKMVLNKPEGKRKRPPRQSHHSRVDNVVREAMELDRASRGRGFDAQ</sequence>
<feature type="region of interest" description="Disordered" evidence="2">
    <location>
        <begin position="851"/>
        <end position="876"/>
    </location>
</feature>
<dbReference type="PANTHER" id="PTHR12670">
    <property type="entry name" value="CERAMIDASE"/>
    <property type="match status" value="1"/>
</dbReference>
<feature type="region of interest" description="Disordered" evidence="2">
    <location>
        <begin position="1098"/>
        <end position="1140"/>
    </location>
</feature>
<feature type="coiled-coil region" evidence="1">
    <location>
        <begin position="762"/>
        <end position="789"/>
    </location>
</feature>
<feature type="region of interest" description="Disordered" evidence="2">
    <location>
        <begin position="99"/>
        <end position="189"/>
    </location>
</feature>
<comment type="caution">
    <text evidence="3">The sequence shown here is derived from an EMBL/GenBank/DDBJ whole genome shotgun (WGS) entry which is preliminary data.</text>
</comment>
<dbReference type="GO" id="GO:0042759">
    <property type="term" value="P:long-chain fatty acid biosynthetic process"/>
    <property type="evidence" value="ECO:0007669"/>
    <property type="project" value="TreeGrafter"/>
</dbReference>
<evidence type="ECO:0000313" key="4">
    <source>
        <dbReference type="Proteomes" id="UP000694044"/>
    </source>
</evidence>
<dbReference type="OrthoDB" id="76977at2759"/>
<feature type="compositionally biased region" description="Basic and acidic residues" evidence="2">
    <location>
        <begin position="102"/>
        <end position="113"/>
    </location>
</feature>
<keyword evidence="4" id="KW-1185">Reference proteome</keyword>
<feature type="compositionally biased region" description="Basic and acidic residues" evidence="2">
    <location>
        <begin position="658"/>
        <end position="667"/>
    </location>
</feature>
<dbReference type="GO" id="GO:0046512">
    <property type="term" value="P:sphingosine biosynthetic process"/>
    <property type="evidence" value="ECO:0007669"/>
    <property type="project" value="TreeGrafter"/>
</dbReference>
<feature type="compositionally biased region" description="Basic residues" evidence="2">
    <location>
        <begin position="1104"/>
        <end position="1115"/>
    </location>
</feature>
<feature type="region of interest" description="Disordered" evidence="2">
    <location>
        <begin position="211"/>
        <end position="281"/>
    </location>
</feature>
<feature type="region of interest" description="Disordered" evidence="2">
    <location>
        <begin position="733"/>
        <end position="762"/>
    </location>
</feature>
<feature type="compositionally biased region" description="Basic and acidic residues" evidence="2">
    <location>
        <begin position="460"/>
        <end position="471"/>
    </location>
</feature>
<accession>A0A8T1W2X7</accession>
<dbReference type="GO" id="GO:0016020">
    <property type="term" value="C:membrane"/>
    <property type="evidence" value="ECO:0007669"/>
    <property type="project" value="GOC"/>
</dbReference>
<dbReference type="Proteomes" id="UP000694044">
    <property type="component" value="Unassembled WGS sequence"/>
</dbReference>
<protein>
    <submittedName>
        <fullName evidence="3">Neutral ceramidase</fullName>
    </submittedName>
</protein>
<dbReference type="AlphaFoldDB" id="A0A8T1W2X7"/>
<feature type="region of interest" description="Disordered" evidence="2">
    <location>
        <begin position="1"/>
        <end position="45"/>
    </location>
</feature>
<dbReference type="PANTHER" id="PTHR12670:SF1">
    <property type="entry name" value="NEUTRAL CERAMIDASE"/>
    <property type="match status" value="1"/>
</dbReference>